<comment type="caution">
    <text evidence="1">The sequence shown here is derived from an EMBL/GenBank/DDBJ whole genome shotgun (WGS) entry which is preliminary data.</text>
</comment>
<proteinExistence type="predicted"/>
<reference evidence="1 2" key="1">
    <citation type="journal article" date="2022" name="Allergy">
        <title>Genome assembly and annotation of Periplaneta americana reveal a comprehensive cockroach allergen profile.</title>
        <authorList>
            <person name="Wang L."/>
            <person name="Xiong Q."/>
            <person name="Saelim N."/>
            <person name="Wang L."/>
            <person name="Nong W."/>
            <person name="Wan A.T."/>
            <person name="Shi M."/>
            <person name="Liu X."/>
            <person name="Cao Q."/>
            <person name="Hui J.H.L."/>
            <person name="Sookrung N."/>
            <person name="Leung T.F."/>
            <person name="Tungtrongchitr A."/>
            <person name="Tsui S.K.W."/>
        </authorList>
    </citation>
    <scope>NUCLEOTIDE SEQUENCE [LARGE SCALE GENOMIC DNA]</scope>
    <source>
        <strain evidence="1">PWHHKU_190912</strain>
    </source>
</reference>
<dbReference type="EMBL" id="JAJSOF020000003">
    <property type="protein sequence ID" value="KAJ4450096.1"/>
    <property type="molecule type" value="Genomic_DNA"/>
</dbReference>
<keyword evidence="2" id="KW-1185">Reference proteome</keyword>
<sequence>MVDLGEDGNEPLALSTFIRIKRLQWAGHIIKMEKGRIPRRTLEGQYEGKRPVGRPRNRWEDMVQEDATSLLRLRNWKVAAKDRDKWRGRIEEAMAENGPKSHR</sequence>
<accession>A0ABQ8TVE0</accession>
<protein>
    <submittedName>
        <fullName evidence="1">Uncharacterized protein</fullName>
    </submittedName>
</protein>
<name>A0ABQ8TVE0_PERAM</name>
<gene>
    <name evidence="1" type="ORF">ANN_01503</name>
</gene>
<evidence type="ECO:0000313" key="1">
    <source>
        <dbReference type="EMBL" id="KAJ4450096.1"/>
    </source>
</evidence>
<organism evidence="1 2">
    <name type="scientific">Periplaneta americana</name>
    <name type="common">American cockroach</name>
    <name type="synonym">Blatta americana</name>
    <dbReference type="NCBI Taxonomy" id="6978"/>
    <lineage>
        <taxon>Eukaryota</taxon>
        <taxon>Metazoa</taxon>
        <taxon>Ecdysozoa</taxon>
        <taxon>Arthropoda</taxon>
        <taxon>Hexapoda</taxon>
        <taxon>Insecta</taxon>
        <taxon>Pterygota</taxon>
        <taxon>Neoptera</taxon>
        <taxon>Polyneoptera</taxon>
        <taxon>Dictyoptera</taxon>
        <taxon>Blattodea</taxon>
        <taxon>Blattoidea</taxon>
        <taxon>Blattidae</taxon>
        <taxon>Blattinae</taxon>
        <taxon>Periplaneta</taxon>
    </lineage>
</organism>
<dbReference type="Proteomes" id="UP001148838">
    <property type="component" value="Unassembled WGS sequence"/>
</dbReference>
<evidence type="ECO:0000313" key="2">
    <source>
        <dbReference type="Proteomes" id="UP001148838"/>
    </source>
</evidence>